<keyword evidence="1" id="KW-0732">Signal</keyword>
<gene>
    <name evidence="2" type="ORF">K503DRAFT_745141</name>
</gene>
<organism evidence="2 3">
    <name type="scientific">Rhizopogon vinicolor AM-OR11-026</name>
    <dbReference type="NCBI Taxonomy" id="1314800"/>
    <lineage>
        <taxon>Eukaryota</taxon>
        <taxon>Fungi</taxon>
        <taxon>Dikarya</taxon>
        <taxon>Basidiomycota</taxon>
        <taxon>Agaricomycotina</taxon>
        <taxon>Agaricomycetes</taxon>
        <taxon>Agaricomycetidae</taxon>
        <taxon>Boletales</taxon>
        <taxon>Suillineae</taxon>
        <taxon>Rhizopogonaceae</taxon>
        <taxon>Rhizopogon</taxon>
    </lineage>
</organism>
<evidence type="ECO:0000313" key="3">
    <source>
        <dbReference type="Proteomes" id="UP000092154"/>
    </source>
</evidence>
<sequence length="82" mass="8185">MKFSALTTMIMSAALMAGVATAYNPIGQSCDTPGGEGCAQDASLNGGNAFIYECSGADTFVYLAGCACPTCCEATTSGAFCT</sequence>
<dbReference type="AlphaFoldDB" id="A0A1B7MTM1"/>
<dbReference type="Proteomes" id="UP000092154">
    <property type="component" value="Unassembled WGS sequence"/>
</dbReference>
<feature type="signal peptide" evidence="1">
    <location>
        <begin position="1"/>
        <end position="22"/>
    </location>
</feature>
<evidence type="ECO:0000256" key="1">
    <source>
        <dbReference type="SAM" id="SignalP"/>
    </source>
</evidence>
<evidence type="ECO:0000313" key="2">
    <source>
        <dbReference type="EMBL" id="OAX35958.1"/>
    </source>
</evidence>
<accession>A0A1B7MTM1</accession>
<name>A0A1B7MTM1_9AGAM</name>
<dbReference type="PROSITE" id="PS51257">
    <property type="entry name" value="PROKAR_LIPOPROTEIN"/>
    <property type="match status" value="1"/>
</dbReference>
<proteinExistence type="predicted"/>
<dbReference type="EMBL" id="KV448453">
    <property type="protein sequence ID" value="OAX35958.1"/>
    <property type="molecule type" value="Genomic_DNA"/>
</dbReference>
<keyword evidence="3" id="KW-1185">Reference proteome</keyword>
<dbReference type="InParanoid" id="A0A1B7MTM1"/>
<feature type="chain" id="PRO_5008597545" evidence="1">
    <location>
        <begin position="23"/>
        <end position="82"/>
    </location>
</feature>
<reference evidence="2 3" key="1">
    <citation type="submission" date="2016-06" db="EMBL/GenBank/DDBJ databases">
        <title>Comparative genomics of the ectomycorrhizal sister species Rhizopogon vinicolor and Rhizopogon vesiculosus (Basidiomycota: Boletales) reveals a divergence of the mating type B locus.</title>
        <authorList>
            <consortium name="DOE Joint Genome Institute"/>
            <person name="Mujic A.B."/>
            <person name="Kuo A."/>
            <person name="Tritt A."/>
            <person name="Lipzen A."/>
            <person name="Chen C."/>
            <person name="Johnson J."/>
            <person name="Sharma A."/>
            <person name="Barry K."/>
            <person name="Grigoriev I.V."/>
            <person name="Spatafora J.W."/>
        </authorList>
    </citation>
    <scope>NUCLEOTIDE SEQUENCE [LARGE SCALE GENOMIC DNA]</scope>
    <source>
        <strain evidence="2 3">AM-OR11-026</strain>
    </source>
</reference>
<dbReference type="OrthoDB" id="2608547at2759"/>
<protein>
    <submittedName>
        <fullName evidence="2">Uncharacterized protein</fullName>
    </submittedName>
</protein>